<gene>
    <name evidence="1" type="ORF">KPL71_016293</name>
</gene>
<evidence type="ECO:0000313" key="2">
    <source>
        <dbReference type="Proteomes" id="UP000829398"/>
    </source>
</evidence>
<protein>
    <submittedName>
        <fullName evidence="1">Replication factor C subunit 4</fullName>
    </submittedName>
</protein>
<dbReference type="EMBL" id="CM039174">
    <property type="protein sequence ID" value="KAH9757119.1"/>
    <property type="molecule type" value="Genomic_DNA"/>
</dbReference>
<sequence>MLFYGPPGTGKTTTALAIAHQLFGPELYKSRVLELNASDDRGINVVRTKIKTFAAVAVGSGQRRGIIEPLASRCAKFRFKPLSEEVMSSRVLHICNEEGLNLDAEALSTLSSISQGDLRRAITYLQPMSNDEAYALSFGEMLQGAARLFGSSITSKDLISVSGVIPPEVVEGLFAVCRSGDFDLANKEVNNIIAEGYPASLLLSQLFDVVVETEDISDEQKARICKCLAEVDKCLVDGADEYLQLLDVASNVIRAVCNMPEEFQYDC</sequence>
<accession>A0ACB8KRR9</accession>
<evidence type="ECO:0000313" key="1">
    <source>
        <dbReference type="EMBL" id="KAH9757119.1"/>
    </source>
</evidence>
<name>A0ACB8KRR9_CITSI</name>
<comment type="caution">
    <text evidence="1">The sequence shown here is derived from an EMBL/GenBank/DDBJ whole genome shotgun (WGS) entry which is preliminary data.</text>
</comment>
<organism evidence="1 2">
    <name type="scientific">Citrus sinensis</name>
    <name type="common">Sweet orange</name>
    <name type="synonym">Citrus aurantium var. sinensis</name>
    <dbReference type="NCBI Taxonomy" id="2711"/>
    <lineage>
        <taxon>Eukaryota</taxon>
        <taxon>Viridiplantae</taxon>
        <taxon>Streptophyta</taxon>
        <taxon>Embryophyta</taxon>
        <taxon>Tracheophyta</taxon>
        <taxon>Spermatophyta</taxon>
        <taxon>Magnoliopsida</taxon>
        <taxon>eudicotyledons</taxon>
        <taxon>Gunneridae</taxon>
        <taxon>Pentapetalae</taxon>
        <taxon>rosids</taxon>
        <taxon>malvids</taxon>
        <taxon>Sapindales</taxon>
        <taxon>Rutaceae</taxon>
        <taxon>Aurantioideae</taxon>
        <taxon>Citrus</taxon>
    </lineage>
</organism>
<dbReference type="Proteomes" id="UP000829398">
    <property type="component" value="Chromosome 5"/>
</dbReference>
<reference evidence="2" key="1">
    <citation type="journal article" date="2023" name="Hortic. Res.">
        <title>A chromosome-level phased genome enabling allele-level studies in sweet orange: a case study on citrus Huanglongbing tolerance.</title>
        <authorList>
            <person name="Wu B."/>
            <person name="Yu Q."/>
            <person name="Deng Z."/>
            <person name="Duan Y."/>
            <person name="Luo F."/>
            <person name="Gmitter F. Jr."/>
        </authorList>
    </citation>
    <scope>NUCLEOTIDE SEQUENCE [LARGE SCALE GENOMIC DNA]</scope>
    <source>
        <strain evidence="2">cv. Valencia</strain>
    </source>
</reference>
<proteinExistence type="predicted"/>
<keyword evidence="2" id="KW-1185">Reference proteome</keyword>